<dbReference type="AlphaFoldDB" id="A0A834Q409"/>
<keyword evidence="1" id="KW-0812">Transmembrane</keyword>
<dbReference type="Proteomes" id="UP000662637">
    <property type="component" value="Unassembled WGS sequence"/>
</dbReference>
<protein>
    <submittedName>
        <fullName evidence="2">Uncharacterized protein</fullName>
    </submittedName>
</protein>
<comment type="caution">
    <text evidence="2">The sequence shown here is derived from an EMBL/GenBank/DDBJ whole genome shotgun (WGS) entry which is preliminary data.</text>
</comment>
<evidence type="ECO:0000256" key="1">
    <source>
        <dbReference type="SAM" id="Phobius"/>
    </source>
</evidence>
<evidence type="ECO:0000313" key="2">
    <source>
        <dbReference type="EMBL" id="KAF7468666.1"/>
    </source>
</evidence>
<evidence type="ECO:0000313" key="3">
    <source>
        <dbReference type="Proteomes" id="UP000662637"/>
    </source>
</evidence>
<keyword evidence="1" id="KW-1133">Transmembrane helix</keyword>
<accession>A0A834Q409</accession>
<proteinExistence type="predicted"/>
<sequence>MDVLVQLLQLLMLLLMLPLHLMALLGFWKPLCKSYFPYLMAALADKTNHRMESKKQELFIR</sequence>
<gene>
    <name evidence="2" type="ORF">GHT09_013697</name>
</gene>
<dbReference type="EMBL" id="WJEC01007739">
    <property type="protein sequence ID" value="KAF7468666.1"/>
    <property type="molecule type" value="Genomic_DNA"/>
</dbReference>
<feature type="transmembrane region" description="Helical" evidence="1">
    <location>
        <begin position="6"/>
        <end position="28"/>
    </location>
</feature>
<name>A0A834Q409_MARMO</name>
<keyword evidence="1" id="KW-0472">Membrane</keyword>
<organism evidence="2 3">
    <name type="scientific">Marmota monax</name>
    <name type="common">Woodchuck</name>
    <dbReference type="NCBI Taxonomy" id="9995"/>
    <lineage>
        <taxon>Eukaryota</taxon>
        <taxon>Metazoa</taxon>
        <taxon>Chordata</taxon>
        <taxon>Craniata</taxon>
        <taxon>Vertebrata</taxon>
        <taxon>Euteleostomi</taxon>
        <taxon>Mammalia</taxon>
        <taxon>Eutheria</taxon>
        <taxon>Euarchontoglires</taxon>
        <taxon>Glires</taxon>
        <taxon>Rodentia</taxon>
        <taxon>Sciuromorpha</taxon>
        <taxon>Sciuridae</taxon>
        <taxon>Xerinae</taxon>
        <taxon>Marmotini</taxon>
        <taxon>Marmota</taxon>
    </lineage>
</organism>
<reference evidence="2" key="1">
    <citation type="submission" date="2020-08" db="EMBL/GenBank/DDBJ databases">
        <authorList>
            <person name="Shumante A."/>
            <person name="Zimin A.V."/>
            <person name="Puiu D."/>
            <person name="Salzberg S.L."/>
        </authorList>
    </citation>
    <scope>NUCLEOTIDE SEQUENCE</scope>
    <source>
        <strain evidence="2">WC2-LM</strain>
        <tissue evidence="2">Liver</tissue>
    </source>
</reference>